<keyword evidence="4" id="KW-1185">Reference proteome</keyword>
<sequence>MRVSDFLTFASAVLVGTVVVAHPQLSADEMAEYKQLVHRQNEALSRCLEQPHIKELHKRAIEEHVKSSTPKSHNLQRRKRNKWVDYWMKNSQHEHVGQSPDPQDLWRFRWDDVNCKGPQPNFAGCALAPETIYGPYWIEGQLERADIRAGQLGVYMRLGMQVIDVATCKPVPNARVDIWQANSMGQYSTTNTSFLRGYQRTSTQGTVDFETNYPGHYPGRATHIHLVIRPSPNNRVVHTGMLYFDDKLTEEVEATPRYKGNAAPIVKNLDDGFAPYSASAQYDPFVQWSWLGKEPELSVLAWIAMGVNLTNNNIAQPPAPQKRSLFDDHLAH</sequence>
<proteinExistence type="predicted"/>
<feature type="signal peptide" evidence="1">
    <location>
        <begin position="1"/>
        <end position="21"/>
    </location>
</feature>
<dbReference type="CDD" id="cd03457">
    <property type="entry name" value="intradiol_dioxygenase_like"/>
    <property type="match status" value="1"/>
</dbReference>
<keyword evidence="3" id="KW-0223">Dioxygenase</keyword>
<evidence type="ECO:0000256" key="1">
    <source>
        <dbReference type="SAM" id="SignalP"/>
    </source>
</evidence>
<organism evidence="3 4">
    <name type="scientific">Sporormia fimetaria CBS 119925</name>
    <dbReference type="NCBI Taxonomy" id="1340428"/>
    <lineage>
        <taxon>Eukaryota</taxon>
        <taxon>Fungi</taxon>
        <taxon>Dikarya</taxon>
        <taxon>Ascomycota</taxon>
        <taxon>Pezizomycotina</taxon>
        <taxon>Dothideomycetes</taxon>
        <taxon>Pleosporomycetidae</taxon>
        <taxon>Pleosporales</taxon>
        <taxon>Sporormiaceae</taxon>
        <taxon>Sporormia</taxon>
    </lineage>
</organism>
<feature type="chain" id="PRO_5025533416" evidence="1">
    <location>
        <begin position="22"/>
        <end position="332"/>
    </location>
</feature>
<keyword evidence="3" id="KW-0560">Oxidoreductase</keyword>
<protein>
    <submittedName>
        <fullName evidence="3">Aromatic compound dioxygenase</fullName>
    </submittedName>
</protein>
<accession>A0A6A6VA10</accession>
<dbReference type="InterPro" id="IPR000627">
    <property type="entry name" value="Intradiol_dOase_C"/>
</dbReference>
<dbReference type="PANTHER" id="PTHR34315">
    <property type="match status" value="1"/>
</dbReference>
<evidence type="ECO:0000313" key="3">
    <source>
        <dbReference type="EMBL" id="KAF2747452.1"/>
    </source>
</evidence>
<dbReference type="Gene3D" id="2.60.130.10">
    <property type="entry name" value="Aromatic compound dioxygenase"/>
    <property type="match status" value="1"/>
</dbReference>
<keyword evidence="1" id="KW-0732">Signal</keyword>
<evidence type="ECO:0000259" key="2">
    <source>
        <dbReference type="Pfam" id="PF00775"/>
    </source>
</evidence>
<dbReference type="PANTHER" id="PTHR34315:SF1">
    <property type="entry name" value="INTRADIOL RING-CLEAVAGE DIOXYGENASES DOMAIN-CONTAINING PROTEIN-RELATED"/>
    <property type="match status" value="1"/>
</dbReference>
<dbReference type="SUPFAM" id="SSF49482">
    <property type="entry name" value="Aromatic compound dioxygenase"/>
    <property type="match status" value="1"/>
</dbReference>
<dbReference type="GO" id="GO:0008199">
    <property type="term" value="F:ferric iron binding"/>
    <property type="evidence" value="ECO:0007669"/>
    <property type="project" value="InterPro"/>
</dbReference>
<name>A0A6A6VA10_9PLEO</name>
<dbReference type="Proteomes" id="UP000799440">
    <property type="component" value="Unassembled WGS sequence"/>
</dbReference>
<evidence type="ECO:0000313" key="4">
    <source>
        <dbReference type="Proteomes" id="UP000799440"/>
    </source>
</evidence>
<dbReference type="OrthoDB" id="121380at2759"/>
<reference evidence="3" key="1">
    <citation type="journal article" date="2020" name="Stud. Mycol.">
        <title>101 Dothideomycetes genomes: a test case for predicting lifestyles and emergence of pathogens.</title>
        <authorList>
            <person name="Haridas S."/>
            <person name="Albert R."/>
            <person name="Binder M."/>
            <person name="Bloem J."/>
            <person name="Labutti K."/>
            <person name="Salamov A."/>
            <person name="Andreopoulos B."/>
            <person name="Baker S."/>
            <person name="Barry K."/>
            <person name="Bills G."/>
            <person name="Bluhm B."/>
            <person name="Cannon C."/>
            <person name="Castanera R."/>
            <person name="Culley D."/>
            <person name="Daum C."/>
            <person name="Ezra D."/>
            <person name="Gonzalez J."/>
            <person name="Henrissat B."/>
            <person name="Kuo A."/>
            <person name="Liang C."/>
            <person name="Lipzen A."/>
            <person name="Lutzoni F."/>
            <person name="Magnuson J."/>
            <person name="Mondo S."/>
            <person name="Nolan M."/>
            <person name="Ohm R."/>
            <person name="Pangilinan J."/>
            <person name="Park H.-J."/>
            <person name="Ramirez L."/>
            <person name="Alfaro M."/>
            <person name="Sun H."/>
            <person name="Tritt A."/>
            <person name="Yoshinaga Y."/>
            <person name="Zwiers L.-H."/>
            <person name="Turgeon B."/>
            <person name="Goodwin S."/>
            <person name="Spatafora J."/>
            <person name="Crous P."/>
            <person name="Grigoriev I."/>
        </authorList>
    </citation>
    <scope>NUCLEOTIDE SEQUENCE</scope>
    <source>
        <strain evidence="3">CBS 119925</strain>
    </source>
</reference>
<gene>
    <name evidence="3" type="ORF">M011DRAFT_526083</name>
</gene>
<feature type="domain" description="Intradiol ring-cleavage dioxygenases" evidence="2">
    <location>
        <begin position="150"/>
        <end position="221"/>
    </location>
</feature>
<dbReference type="AlphaFoldDB" id="A0A6A6VA10"/>
<dbReference type="InterPro" id="IPR015889">
    <property type="entry name" value="Intradiol_dOase_core"/>
</dbReference>
<dbReference type="EMBL" id="MU006572">
    <property type="protein sequence ID" value="KAF2747452.1"/>
    <property type="molecule type" value="Genomic_DNA"/>
</dbReference>
<dbReference type="Pfam" id="PF00775">
    <property type="entry name" value="Dioxygenase_C"/>
    <property type="match status" value="1"/>
</dbReference>
<dbReference type="GO" id="GO:0016702">
    <property type="term" value="F:oxidoreductase activity, acting on single donors with incorporation of molecular oxygen, incorporation of two atoms of oxygen"/>
    <property type="evidence" value="ECO:0007669"/>
    <property type="project" value="InterPro"/>
</dbReference>